<evidence type="ECO:0000313" key="15">
    <source>
        <dbReference type="EMBL" id="ALS23675.1"/>
    </source>
</evidence>
<reference evidence="15 16" key="2">
    <citation type="journal article" date="2016" name="Genome Announc.">
        <title>Complete Genome Sequences of Two Interactive Moderate Thermophiles, Paenibacillus napthalenovorans 32O-Y and Paenibacillus sp. 32O-W.</title>
        <authorList>
            <person name="Butler R.R.III."/>
            <person name="Wang J."/>
            <person name="Stark B.C."/>
            <person name="Pombert J.F."/>
        </authorList>
    </citation>
    <scope>NUCLEOTIDE SEQUENCE [LARGE SCALE GENOMIC DNA]</scope>
    <source>
        <strain evidence="15 16">32O-Y</strain>
    </source>
</reference>
<reference evidence="16" key="1">
    <citation type="submission" date="2015-12" db="EMBL/GenBank/DDBJ databases">
        <title>Complete genome sequences of two moderately thermophilic Paenibacillus species.</title>
        <authorList>
            <person name="Butler R.III."/>
            <person name="Wang J."/>
            <person name="Stark B.C."/>
            <person name="Pombert J.-F."/>
        </authorList>
    </citation>
    <scope>NUCLEOTIDE SEQUENCE [LARGE SCALE GENOMIC DNA]</scope>
    <source>
        <strain evidence="16">32O-Y</strain>
    </source>
</reference>
<dbReference type="Pfam" id="PF08545">
    <property type="entry name" value="ACP_syn_III"/>
    <property type="match status" value="1"/>
</dbReference>
<dbReference type="InterPro" id="IPR016039">
    <property type="entry name" value="Thiolase-like"/>
</dbReference>
<evidence type="ECO:0000256" key="12">
    <source>
        <dbReference type="ARBA" id="ARBA00052467"/>
    </source>
</evidence>
<gene>
    <name evidence="14" type="primary">fabH</name>
    <name evidence="15" type="ORF">IJ22_33140</name>
</gene>
<evidence type="ECO:0000256" key="13">
    <source>
        <dbReference type="ARBA" id="ARBA00052985"/>
    </source>
</evidence>
<evidence type="ECO:0000256" key="11">
    <source>
        <dbReference type="ARBA" id="ARBA00052407"/>
    </source>
</evidence>
<evidence type="ECO:0000256" key="9">
    <source>
        <dbReference type="ARBA" id="ARBA00023315"/>
    </source>
</evidence>
<comment type="catalytic activity">
    <reaction evidence="10">
        <text>malonyl-[ACP] + acetyl-CoA + H(+) = 3-oxobutanoyl-[ACP] + CO2 + CoA</text>
        <dbReference type="Rhea" id="RHEA:12080"/>
        <dbReference type="Rhea" id="RHEA-COMP:9623"/>
        <dbReference type="Rhea" id="RHEA-COMP:9625"/>
        <dbReference type="ChEBI" id="CHEBI:15378"/>
        <dbReference type="ChEBI" id="CHEBI:16526"/>
        <dbReference type="ChEBI" id="CHEBI:57287"/>
        <dbReference type="ChEBI" id="CHEBI:57288"/>
        <dbReference type="ChEBI" id="CHEBI:78449"/>
        <dbReference type="ChEBI" id="CHEBI:78450"/>
        <dbReference type="EC" id="2.3.1.180"/>
    </reaction>
    <physiologicalReaction direction="left-to-right" evidence="10">
        <dbReference type="Rhea" id="RHEA:12081"/>
    </physiologicalReaction>
</comment>
<keyword evidence="8 14" id="KW-0511">Multifunctional enzyme</keyword>
<sequence>MSRARVSGVGSYVPENILTNSELEKIVDTSDDWIVERTGISERRIASPDQATSDLAFFAAAEAIGDAGLQASDIDLIIVATETPDHPFPPVACQLQHRLGCRSIAAFDVHLACTGFIAALHVAEKFIKSGSCRHALVVGADTLSRITDYTDRSTCILFSDGAGAFVLSAGDEASPDGIIHSAIHSNGEYFDAAIVPGGGSRHPQPHSEETKYKILMNGNRIFRLAVTLMSQSIKETLEHSGLTLDQVDWVIPHQANQRIIDAVGRTLDVPHEKMISTIRYYGNNSAATVPLAMDHSVKTGKIKRGDMVAMAAFGGGLGWGSALLKY</sequence>
<evidence type="ECO:0000256" key="6">
    <source>
        <dbReference type="ARBA" id="ARBA00023098"/>
    </source>
</evidence>
<proteinExistence type="inferred from homology"/>
<dbReference type="CDD" id="cd00830">
    <property type="entry name" value="KAS_III"/>
    <property type="match status" value="1"/>
</dbReference>
<dbReference type="FunFam" id="3.40.47.10:FF:000004">
    <property type="entry name" value="3-oxoacyl-[acyl-carrier-protein] synthase 3"/>
    <property type="match status" value="1"/>
</dbReference>
<comment type="subunit">
    <text evidence="14">Homodimer.</text>
</comment>
<feature type="active site" evidence="14">
    <location>
        <position position="283"/>
    </location>
</feature>
<dbReference type="PANTHER" id="PTHR43091:SF1">
    <property type="entry name" value="BETA-KETOACYL-[ACYL-CARRIER-PROTEIN] SYNTHASE III, CHLOROPLASTIC"/>
    <property type="match status" value="1"/>
</dbReference>
<evidence type="ECO:0000256" key="8">
    <source>
        <dbReference type="ARBA" id="ARBA00023268"/>
    </source>
</evidence>
<dbReference type="Proteomes" id="UP000061660">
    <property type="component" value="Chromosome"/>
</dbReference>
<organism evidence="15 16">
    <name type="scientific">Paenibacillus naphthalenovorans</name>
    <dbReference type="NCBI Taxonomy" id="162209"/>
    <lineage>
        <taxon>Bacteria</taxon>
        <taxon>Bacillati</taxon>
        <taxon>Bacillota</taxon>
        <taxon>Bacilli</taxon>
        <taxon>Bacillales</taxon>
        <taxon>Paenibacillaceae</taxon>
        <taxon>Paenibacillus</taxon>
    </lineage>
</organism>
<dbReference type="NCBIfam" id="TIGR00747">
    <property type="entry name" value="fabH"/>
    <property type="match status" value="1"/>
</dbReference>
<comment type="catalytic activity">
    <reaction evidence="11">
        <text>(2S)-2-methylbutanoyl-CoA + malonyl-[ACP] + H(+) = (4S)-4-methyl-3-oxohexanoyl-[ACP] + CO2 + CoA</text>
        <dbReference type="Rhea" id="RHEA:42276"/>
        <dbReference type="Rhea" id="RHEA-COMP:9623"/>
        <dbReference type="Rhea" id="RHEA-COMP:17148"/>
        <dbReference type="ChEBI" id="CHEBI:15378"/>
        <dbReference type="ChEBI" id="CHEBI:16526"/>
        <dbReference type="ChEBI" id="CHEBI:57287"/>
        <dbReference type="ChEBI" id="CHEBI:78449"/>
        <dbReference type="ChEBI" id="CHEBI:88166"/>
        <dbReference type="ChEBI" id="CHEBI:167462"/>
        <dbReference type="EC" id="2.3.1.300"/>
    </reaction>
    <physiologicalReaction direction="left-to-right" evidence="11">
        <dbReference type="Rhea" id="RHEA:42277"/>
    </physiologicalReaction>
</comment>
<dbReference type="GO" id="GO:0004315">
    <property type="term" value="F:3-oxoacyl-[acyl-carrier-protein] synthase activity"/>
    <property type="evidence" value="ECO:0007669"/>
    <property type="project" value="InterPro"/>
</dbReference>
<dbReference type="InterPro" id="IPR013751">
    <property type="entry name" value="ACP_syn_III_N"/>
</dbReference>
<evidence type="ECO:0000313" key="16">
    <source>
        <dbReference type="Proteomes" id="UP000061660"/>
    </source>
</evidence>
<dbReference type="PANTHER" id="PTHR43091">
    <property type="entry name" value="3-OXOACYL-[ACYL-CARRIER-PROTEIN] SYNTHASE"/>
    <property type="match status" value="1"/>
</dbReference>
<keyword evidence="14" id="KW-0963">Cytoplasm</keyword>
<dbReference type="EMBL" id="CP013652">
    <property type="protein sequence ID" value="ALS23675.1"/>
    <property type="molecule type" value="Genomic_DNA"/>
</dbReference>
<evidence type="ECO:0000256" key="10">
    <source>
        <dbReference type="ARBA" id="ARBA00051096"/>
    </source>
</evidence>
<comment type="domain">
    <text evidence="14">The last Arg residue of the ACP-binding site is essential for the weak association between ACP/AcpP and FabH.</text>
</comment>
<feature type="region of interest" description="ACP-binding" evidence="14">
    <location>
        <begin position="254"/>
        <end position="258"/>
    </location>
</feature>
<protein>
    <recommendedName>
        <fullName evidence="14">Beta-ketoacyl-[acyl-carrier-protein] synthase III</fullName>
        <shortName evidence="14">Beta-ketoacyl-ACP synthase III</shortName>
        <shortName evidence="14">KAS III</shortName>
        <ecNumber evidence="14">2.3.1.180</ecNumber>
    </recommendedName>
    <alternativeName>
        <fullName evidence="14">3-oxoacyl-[acyl-carrier-protein] synthase 3</fullName>
    </alternativeName>
    <alternativeName>
        <fullName evidence="14">3-oxoacyl-[acyl-carrier-protein] synthase III</fullName>
    </alternativeName>
</protein>
<keyword evidence="3 14" id="KW-0444">Lipid biosynthesis</keyword>
<dbReference type="InterPro" id="IPR013747">
    <property type="entry name" value="ACP_syn_III_C"/>
</dbReference>
<feature type="active site" evidence="14">
    <location>
        <position position="113"/>
    </location>
</feature>
<dbReference type="NCBIfam" id="NF006829">
    <property type="entry name" value="PRK09352.1"/>
    <property type="match status" value="1"/>
</dbReference>
<dbReference type="Gene3D" id="3.40.47.10">
    <property type="match status" value="1"/>
</dbReference>
<keyword evidence="4 14" id="KW-0808">Transferase</keyword>
<dbReference type="RefSeq" id="WP_054817431.1">
    <property type="nucleotide sequence ID" value="NZ_CP013652.1"/>
</dbReference>
<comment type="catalytic activity">
    <reaction evidence="13">
        <text>3-methylbutanoyl-CoA + malonyl-[ACP] + H(+) = 5-methyl-3-oxohexanoyl-[ACP] + CO2 + CoA</text>
        <dbReference type="Rhea" id="RHEA:42272"/>
        <dbReference type="Rhea" id="RHEA-COMP:9623"/>
        <dbReference type="Rhea" id="RHEA-COMP:9941"/>
        <dbReference type="ChEBI" id="CHEBI:15378"/>
        <dbReference type="ChEBI" id="CHEBI:16526"/>
        <dbReference type="ChEBI" id="CHEBI:57287"/>
        <dbReference type="ChEBI" id="CHEBI:57345"/>
        <dbReference type="ChEBI" id="CHEBI:78449"/>
        <dbReference type="ChEBI" id="CHEBI:78822"/>
        <dbReference type="EC" id="2.3.1.300"/>
    </reaction>
    <physiologicalReaction direction="left-to-right" evidence="13">
        <dbReference type="Rhea" id="RHEA:42273"/>
    </physiologicalReaction>
</comment>
<evidence type="ECO:0000256" key="1">
    <source>
        <dbReference type="ARBA" id="ARBA00005194"/>
    </source>
</evidence>
<dbReference type="Pfam" id="PF08541">
    <property type="entry name" value="ACP_syn_III_C"/>
    <property type="match status" value="1"/>
</dbReference>
<accession>A0A0U2IMY9</accession>
<keyword evidence="5 14" id="KW-0276">Fatty acid metabolism</keyword>
<dbReference type="PATRIC" id="fig|162209.4.peg.3546"/>
<dbReference type="GO" id="GO:0006633">
    <property type="term" value="P:fatty acid biosynthetic process"/>
    <property type="evidence" value="ECO:0007669"/>
    <property type="project" value="UniProtKB-UniRule"/>
</dbReference>
<evidence type="ECO:0000256" key="2">
    <source>
        <dbReference type="ARBA" id="ARBA00008642"/>
    </source>
</evidence>
<dbReference type="SUPFAM" id="SSF53901">
    <property type="entry name" value="Thiolase-like"/>
    <property type="match status" value="1"/>
</dbReference>
<keyword evidence="16" id="KW-1185">Reference proteome</keyword>
<keyword evidence="9 14" id="KW-0012">Acyltransferase</keyword>
<dbReference type="OrthoDB" id="9815506at2"/>
<dbReference type="AlphaFoldDB" id="A0A0U2IMY9"/>
<comment type="pathway">
    <text evidence="1 14">Lipid metabolism; fatty acid biosynthesis.</text>
</comment>
<evidence type="ECO:0000256" key="7">
    <source>
        <dbReference type="ARBA" id="ARBA00023160"/>
    </source>
</evidence>
<dbReference type="UniPathway" id="UPA00094"/>
<evidence type="ECO:0000256" key="3">
    <source>
        <dbReference type="ARBA" id="ARBA00022516"/>
    </source>
</evidence>
<dbReference type="EC" id="2.3.1.180" evidence="14"/>
<dbReference type="KEGG" id="pnp:IJ22_33140"/>
<evidence type="ECO:0000256" key="5">
    <source>
        <dbReference type="ARBA" id="ARBA00022832"/>
    </source>
</evidence>
<dbReference type="InterPro" id="IPR004655">
    <property type="entry name" value="FabH"/>
</dbReference>
<comment type="function">
    <text evidence="14">Catalyzes the condensation reaction of fatty acid synthesis by the addition to an acyl acceptor of two carbons from malonyl-ACP. Catalyzes the first condensation reaction which initiates fatty acid synthesis and may therefore play a role in governing the total rate of fatty acid production. Possesses both acetoacetyl-ACP synthase and acetyl transacylase activities. Its substrate specificity determines the biosynthesis of branched-chain and/or straight-chain of fatty acids.</text>
</comment>
<dbReference type="STRING" id="162209.IJ22_33140"/>
<comment type="catalytic activity">
    <reaction evidence="12">
        <text>2-methylpropanoyl-CoA + malonyl-[ACP] + H(+) = 4-methyl-3-oxopentanoyl-[ACP] + CO2 + CoA</text>
        <dbReference type="Rhea" id="RHEA:42268"/>
        <dbReference type="Rhea" id="RHEA-COMP:9623"/>
        <dbReference type="Rhea" id="RHEA-COMP:9940"/>
        <dbReference type="ChEBI" id="CHEBI:15378"/>
        <dbReference type="ChEBI" id="CHEBI:16526"/>
        <dbReference type="ChEBI" id="CHEBI:57287"/>
        <dbReference type="ChEBI" id="CHEBI:57338"/>
        <dbReference type="ChEBI" id="CHEBI:78449"/>
        <dbReference type="ChEBI" id="CHEBI:78820"/>
        <dbReference type="EC" id="2.3.1.300"/>
    </reaction>
    <physiologicalReaction direction="left-to-right" evidence="12">
        <dbReference type="Rhea" id="RHEA:42269"/>
    </physiologicalReaction>
</comment>
<name>A0A0U2IMY9_9BACL</name>
<dbReference type="GO" id="GO:0033818">
    <property type="term" value="F:beta-ketoacyl-acyl-carrier-protein synthase III activity"/>
    <property type="evidence" value="ECO:0007669"/>
    <property type="project" value="UniProtKB-UniRule"/>
</dbReference>
<comment type="subcellular location">
    <subcellularLocation>
        <location evidence="14">Cytoplasm</location>
    </subcellularLocation>
</comment>
<dbReference type="HAMAP" id="MF_01815">
    <property type="entry name" value="FabH"/>
    <property type="match status" value="1"/>
</dbReference>
<evidence type="ECO:0000256" key="4">
    <source>
        <dbReference type="ARBA" id="ARBA00022679"/>
    </source>
</evidence>
<keyword evidence="6 14" id="KW-0443">Lipid metabolism</keyword>
<feature type="active site" evidence="14">
    <location>
        <position position="253"/>
    </location>
</feature>
<comment type="similarity">
    <text evidence="2 14">Belongs to the thiolase-like superfamily. FabH family.</text>
</comment>
<evidence type="ECO:0000256" key="14">
    <source>
        <dbReference type="HAMAP-Rule" id="MF_01815"/>
    </source>
</evidence>
<keyword evidence="7 14" id="KW-0275">Fatty acid biosynthesis</keyword>
<dbReference type="GO" id="GO:0005737">
    <property type="term" value="C:cytoplasm"/>
    <property type="evidence" value="ECO:0007669"/>
    <property type="project" value="UniProtKB-SubCell"/>
</dbReference>